<protein>
    <submittedName>
        <fullName evidence="1">Uncharacterized protein</fullName>
    </submittedName>
</protein>
<organism evidence="1 2">
    <name type="scientific">Pseudomonas kuykendallii</name>
    <dbReference type="NCBI Taxonomy" id="1007099"/>
    <lineage>
        <taxon>Bacteria</taxon>
        <taxon>Pseudomonadati</taxon>
        <taxon>Pseudomonadota</taxon>
        <taxon>Gammaproteobacteria</taxon>
        <taxon>Pseudomonadales</taxon>
        <taxon>Pseudomonadaceae</taxon>
        <taxon>Pseudomonas</taxon>
    </lineage>
</organism>
<evidence type="ECO:0000313" key="1">
    <source>
        <dbReference type="EMBL" id="SDW22281.1"/>
    </source>
</evidence>
<dbReference type="Proteomes" id="UP000243778">
    <property type="component" value="Unassembled WGS sequence"/>
</dbReference>
<keyword evidence="2" id="KW-1185">Reference proteome</keyword>
<dbReference type="STRING" id="1007099.SAMN05216287_0447"/>
<dbReference type="AlphaFoldDB" id="A0A1H2RS82"/>
<gene>
    <name evidence="1" type="ORF">SAMN05216287_0447</name>
</gene>
<dbReference type="RefSeq" id="WP_090224238.1">
    <property type="nucleotide sequence ID" value="NZ_FNNU01000001.1"/>
</dbReference>
<name>A0A1H2RS82_9PSED</name>
<proteinExistence type="predicted"/>
<dbReference type="EMBL" id="FNNU01000001">
    <property type="protein sequence ID" value="SDW22281.1"/>
    <property type="molecule type" value="Genomic_DNA"/>
</dbReference>
<reference evidence="2" key="1">
    <citation type="submission" date="2016-10" db="EMBL/GenBank/DDBJ databases">
        <authorList>
            <person name="Varghese N."/>
            <person name="Submissions S."/>
        </authorList>
    </citation>
    <scope>NUCLEOTIDE SEQUENCE [LARGE SCALE GENOMIC DNA]</scope>
    <source>
        <strain evidence="2">NRRL B-59562</strain>
    </source>
</reference>
<accession>A0A1H2RS82</accession>
<evidence type="ECO:0000313" key="2">
    <source>
        <dbReference type="Proteomes" id="UP000243778"/>
    </source>
</evidence>
<sequence length="61" mass="6647">MTAFDLSRWQRALLLLVLIGAATQGSARPLDIDAAVLRPPEVAALILPDWQALAPVHYARL</sequence>